<name>A0A7Y0DZ18_9PROT</name>
<dbReference type="SUPFAM" id="SSF57997">
    <property type="entry name" value="Tropomyosin"/>
    <property type="match status" value="1"/>
</dbReference>
<comment type="caution">
    <text evidence="5">The sequence shown here is derived from an EMBL/GenBank/DDBJ whole genome shotgun (WGS) entry which is preliminary data.</text>
</comment>
<keyword evidence="3" id="KW-0472">Membrane</keyword>
<dbReference type="Pfam" id="PF01551">
    <property type="entry name" value="Peptidase_M23"/>
    <property type="match status" value="1"/>
</dbReference>
<feature type="coiled-coil region" evidence="2">
    <location>
        <begin position="159"/>
        <end position="186"/>
    </location>
</feature>
<dbReference type="Proteomes" id="UP000539372">
    <property type="component" value="Unassembled WGS sequence"/>
</dbReference>
<keyword evidence="3" id="KW-0812">Transmembrane</keyword>
<dbReference type="InterPro" id="IPR011055">
    <property type="entry name" value="Dup_hybrid_motif"/>
</dbReference>
<feature type="coiled-coil region" evidence="2">
    <location>
        <begin position="359"/>
        <end position="386"/>
    </location>
</feature>
<evidence type="ECO:0000256" key="2">
    <source>
        <dbReference type="SAM" id="Coils"/>
    </source>
</evidence>
<evidence type="ECO:0000313" key="5">
    <source>
        <dbReference type="EMBL" id="NMM44215.1"/>
    </source>
</evidence>
<dbReference type="SUPFAM" id="SSF51261">
    <property type="entry name" value="Duplicated hybrid motif"/>
    <property type="match status" value="1"/>
</dbReference>
<reference evidence="5 6" key="1">
    <citation type="submission" date="2020-04" db="EMBL/GenBank/DDBJ databases">
        <title>Rhodospirillaceae bacterium KN72 isolated from deep sea.</title>
        <authorList>
            <person name="Zhang D.-C."/>
        </authorList>
    </citation>
    <scope>NUCLEOTIDE SEQUENCE [LARGE SCALE GENOMIC DNA]</scope>
    <source>
        <strain evidence="5 6">KN72</strain>
    </source>
</reference>
<evidence type="ECO:0000259" key="4">
    <source>
        <dbReference type="Pfam" id="PF01551"/>
    </source>
</evidence>
<dbReference type="Gene3D" id="1.20.5.170">
    <property type="match status" value="1"/>
</dbReference>
<feature type="coiled-coil region" evidence="2">
    <location>
        <begin position="73"/>
        <end position="107"/>
    </location>
</feature>
<keyword evidence="3" id="KW-1133">Transmembrane helix</keyword>
<keyword evidence="6" id="KW-1185">Reference proteome</keyword>
<accession>A0A7Y0DZ18</accession>
<dbReference type="FunFam" id="2.70.70.10:FF:000006">
    <property type="entry name" value="M23 family peptidase"/>
    <property type="match status" value="1"/>
</dbReference>
<evidence type="ECO:0000256" key="1">
    <source>
        <dbReference type="ARBA" id="ARBA00022729"/>
    </source>
</evidence>
<dbReference type="RefSeq" id="WP_169624514.1">
    <property type="nucleotide sequence ID" value="NZ_JABBNT010000002.1"/>
</dbReference>
<feature type="transmembrane region" description="Helical" evidence="3">
    <location>
        <begin position="46"/>
        <end position="68"/>
    </location>
</feature>
<dbReference type="CDD" id="cd12797">
    <property type="entry name" value="M23_peptidase"/>
    <property type="match status" value="1"/>
</dbReference>
<organism evidence="5 6">
    <name type="scientific">Pacificispira spongiicola</name>
    <dbReference type="NCBI Taxonomy" id="2729598"/>
    <lineage>
        <taxon>Bacteria</taxon>
        <taxon>Pseudomonadati</taxon>
        <taxon>Pseudomonadota</taxon>
        <taxon>Alphaproteobacteria</taxon>
        <taxon>Rhodospirillales</taxon>
        <taxon>Rhodospirillaceae</taxon>
        <taxon>Pacificispira</taxon>
    </lineage>
</organism>
<protein>
    <submittedName>
        <fullName evidence="5">Peptidoglycan DD-metalloendopeptidase family protein</fullName>
    </submittedName>
</protein>
<keyword evidence="1" id="KW-0732">Signal</keyword>
<feature type="coiled-coil region" evidence="2">
    <location>
        <begin position="215"/>
        <end position="305"/>
    </location>
</feature>
<dbReference type="InterPro" id="IPR050570">
    <property type="entry name" value="Cell_wall_metabolism_enzyme"/>
</dbReference>
<keyword evidence="2" id="KW-0175">Coiled coil</keyword>
<sequence>MTGFGTESRARSGFKAKFKHAFREREIILRSEGAIRYLKLRPMPQMVMAGAIAAVTLWLAGANGFAYWQETRLEGKQAEIVEARIAYERLRTEFSGYQQKLGDLARQLVASGEGNPAIAPGLEAAELESITKGIEGAFDRISRDLDVTEADRRRIIQSRDALHEKIAALETDLKAAYAQVASLSADVGKRDALLDRQERLVSSLTAERDHWSGKANTFEDELSSATQKIDSLESELEFTVAALSEERSRVSDLDDTRDRLSHQVATLEFGLNQAETRSERLAENVAQLTESLQSLESERVAMAGEREALTSDLQTVEAELSLHQAATDKTRERLAGVVSQLAELTDDANIGTDDDAGALQALETQIGELAGELRSARNNAADMETAIGEVVVGLAQVAGDSPTRLDKVADPEEKVNLTRELLETVAGIQEDQHVLIERLTEQADLGISRNEALLRMAGVDVDQLLSESGFEVGMGGPLEVVDEASLGDIAPAAGSPKGIEVASLDTDVGGLSVSQDASELADSIAILQSRLMRMSALNEVMRCVPLISPVDNYQLTSPFGQRKDPITGQLAMHSGIDIGGWAGIRVHATAPGKVTFAGRNAGYGFMVEIDHGCGIRTVYAHLKRIKVKVGDTVEHRAVVGTLGSTGRSTGPHVHYEIKIGGAHKDPEAFIEAGRHVHKI</sequence>
<dbReference type="GO" id="GO:0004222">
    <property type="term" value="F:metalloendopeptidase activity"/>
    <property type="evidence" value="ECO:0007669"/>
    <property type="project" value="TreeGrafter"/>
</dbReference>
<gene>
    <name evidence="5" type="ORF">HH303_06985</name>
</gene>
<dbReference type="AlphaFoldDB" id="A0A7Y0DZ18"/>
<feature type="domain" description="M23ase beta-sheet core" evidence="4">
    <location>
        <begin position="572"/>
        <end position="666"/>
    </location>
</feature>
<proteinExistence type="predicted"/>
<dbReference type="PANTHER" id="PTHR21666">
    <property type="entry name" value="PEPTIDASE-RELATED"/>
    <property type="match status" value="1"/>
</dbReference>
<dbReference type="PANTHER" id="PTHR21666:SF289">
    <property type="entry name" value="L-ALA--D-GLU ENDOPEPTIDASE"/>
    <property type="match status" value="1"/>
</dbReference>
<dbReference type="Gene3D" id="2.70.70.10">
    <property type="entry name" value="Glucose Permease (Domain IIA)"/>
    <property type="match status" value="1"/>
</dbReference>
<dbReference type="EMBL" id="JABBNT010000002">
    <property type="protein sequence ID" value="NMM44215.1"/>
    <property type="molecule type" value="Genomic_DNA"/>
</dbReference>
<evidence type="ECO:0000256" key="3">
    <source>
        <dbReference type="SAM" id="Phobius"/>
    </source>
</evidence>
<evidence type="ECO:0000313" key="6">
    <source>
        <dbReference type="Proteomes" id="UP000539372"/>
    </source>
</evidence>
<dbReference type="InterPro" id="IPR016047">
    <property type="entry name" value="M23ase_b-sheet_dom"/>
</dbReference>